<sequence length="733" mass="78744">MKKMKKLKLSNLKLAAKTSLTTGIILAVSMTLLITISALLASKAVSKAINGEFSGISAQNGLMVQAVINDATGAARNLQDYLNRAYNAKDTVSDLNSTDLKSKIYNVQLKETTYAVEDYILNSAWSTVGNNPDISGIGAFFESGKFDPAVKDYTLFVDKNDAQNKTAQSIGAYSDYSIKDYYRVAKETKAPYITDPYVFGGTMMSTIAFPIMKGDDVIGVIMADINVSNFSKIKTSDSKYPTMYANIYTEDNITVFDSQSSDHIGKNLKEMIPSSEYAKITALQQAKTEFHIDIKKSSGTVESRHYYPITCGSQTWWASSCLEKRDLTKDVTKIIESMILLAVIALTFINIVIPVFLKKTLRPIGGVVAAAAGIASGNLDTQMEAKSNDEIGVLSRTFMDMAENLNFIIQDINDVLGEMSNGNFKAMTKNEEKYTGAYRHILEAMQNIRLTLSNTLSEIDQASEQVSSGASQVSDASQSLSQGATEQASSIEELSAAINEISERVKENASNALEANSLSLEASEGILSSNQKMEDMISAMNEIASTSGEISKIIKTIDDIAFQTNILALNAAVEAARAGSAGKGFAVVADEVRNLASKSAEAAKNTTVLIESSISAIGNGTKIADETAKALRLVVEKSNISSVRVAEIAEASAAQSDALVQITAGIDQISAVVQTTSATSEESAATSEELTAQALNLKYLVEKFQLMDKAPSASGQPTAPLEVSAPEEDNYKY</sequence>
<dbReference type="SMART" id="SM00283">
    <property type="entry name" value="MA"/>
    <property type="match status" value="1"/>
</dbReference>
<evidence type="ECO:0000259" key="6">
    <source>
        <dbReference type="PROSITE" id="PS50111"/>
    </source>
</evidence>
<dbReference type="GO" id="GO:0004888">
    <property type="term" value="F:transmembrane signaling receptor activity"/>
    <property type="evidence" value="ECO:0007669"/>
    <property type="project" value="InterPro"/>
</dbReference>
<dbReference type="GO" id="GO:0005886">
    <property type="term" value="C:plasma membrane"/>
    <property type="evidence" value="ECO:0007669"/>
    <property type="project" value="TreeGrafter"/>
</dbReference>
<dbReference type="Gene3D" id="3.30.450.20">
    <property type="entry name" value="PAS domain"/>
    <property type="match status" value="1"/>
</dbReference>
<dbReference type="PANTHER" id="PTHR43531">
    <property type="entry name" value="PROTEIN ICFG"/>
    <property type="match status" value="1"/>
</dbReference>
<evidence type="ECO:0000259" key="7">
    <source>
        <dbReference type="PROSITE" id="PS50885"/>
    </source>
</evidence>
<keyword evidence="5" id="KW-1133">Transmembrane helix</keyword>
<feature type="transmembrane region" description="Helical" evidence="5">
    <location>
        <begin position="20"/>
        <end position="41"/>
    </location>
</feature>
<dbReference type="GO" id="GO:0007165">
    <property type="term" value="P:signal transduction"/>
    <property type="evidence" value="ECO:0007669"/>
    <property type="project" value="UniProtKB-KW"/>
</dbReference>
<keyword evidence="5" id="KW-0472">Membrane</keyword>
<organism evidence="8">
    <name type="scientific">Lacrimispora sp. BS-2</name>
    <dbReference type="NCBI Taxonomy" id="3151850"/>
    <lineage>
        <taxon>Bacteria</taxon>
        <taxon>Bacillati</taxon>
        <taxon>Bacillota</taxon>
        <taxon>Clostridia</taxon>
        <taxon>Lachnospirales</taxon>
        <taxon>Lachnospiraceae</taxon>
        <taxon>Lacrimispora</taxon>
    </lineage>
</organism>
<reference evidence="8" key="1">
    <citation type="submission" date="2024-06" db="EMBL/GenBank/DDBJ databases">
        <title>Lacrimispora cavernae sp. nov., a novel anaerobe isolated from bat guano pile inside a cave.</title>
        <authorList>
            <person name="Miller S.L."/>
            <person name="Lu N."/>
            <person name="King J."/>
            <person name="Sankaranarayanan K."/>
            <person name="Lawson P.A."/>
        </authorList>
    </citation>
    <scope>NUCLEOTIDE SEQUENCE</scope>
    <source>
        <strain evidence="8">BS-2</strain>
    </source>
</reference>
<dbReference type="SUPFAM" id="SSF58104">
    <property type="entry name" value="Methyl-accepting chemotaxis protein (MCP) signaling domain"/>
    <property type="match status" value="1"/>
</dbReference>
<dbReference type="EMBL" id="CP157940">
    <property type="protein sequence ID" value="XBS54961.1"/>
    <property type="molecule type" value="Genomic_DNA"/>
</dbReference>
<evidence type="ECO:0000256" key="4">
    <source>
        <dbReference type="SAM" id="MobiDB-lite"/>
    </source>
</evidence>
<dbReference type="Pfam" id="PF00015">
    <property type="entry name" value="MCPsignal"/>
    <property type="match status" value="1"/>
</dbReference>
<feature type="transmembrane region" description="Helical" evidence="5">
    <location>
        <begin position="338"/>
        <end position="357"/>
    </location>
</feature>
<dbReference type="CDD" id="cd12913">
    <property type="entry name" value="PDC1_MCP_like"/>
    <property type="match status" value="1"/>
</dbReference>
<name>A0AAU7PTS2_9FIRM</name>
<dbReference type="Pfam" id="PF22673">
    <property type="entry name" value="MCP-like_PDC_1"/>
    <property type="match status" value="1"/>
</dbReference>
<feature type="domain" description="HAMP" evidence="7">
    <location>
        <begin position="358"/>
        <end position="410"/>
    </location>
</feature>
<evidence type="ECO:0000256" key="1">
    <source>
        <dbReference type="ARBA" id="ARBA00022500"/>
    </source>
</evidence>
<dbReference type="PRINTS" id="PR00260">
    <property type="entry name" value="CHEMTRNSDUCR"/>
</dbReference>
<dbReference type="SMART" id="SM00304">
    <property type="entry name" value="HAMP"/>
    <property type="match status" value="2"/>
</dbReference>
<dbReference type="InterPro" id="IPR051310">
    <property type="entry name" value="MCP_chemotaxis"/>
</dbReference>
<dbReference type="RefSeq" id="WP_349947648.1">
    <property type="nucleotide sequence ID" value="NZ_CP157940.1"/>
</dbReference>
<accession>A0AAU7PTS2</accession>
<dbReference type="PROSITE" id="PS50111">
    <property type="entry name" value="CHEMOTAXIS_TRANSDUC_2"/>
    <property type="match status" value="1"/>
</dbReference>
<dbReference type="CDD" id="cd06225">
    <property type="entry name" value="HAMP"/>
    <property type="match status" value="1"/>
</dbReference>
<dbReference type="Pfam" id="PF00672">
    <property type="entry name" value="HAMP"/>
    <property type="match status" value="1"/>
</dbReference>
<dbReference type="PROSITE" id="PS50885">
    <property type="entry name" value="HAMP"/>
    <property type="match status" value="1"/>
</dbReference>
<feature type="region of interest" description="Disordered" evidence="4">
    <location>
        <begin position="467"/>
        <end position="486"/>
    </location>
</feature>
<dbReference type="InterPro" id="IPR003660">
    <property type="entry name" value="HAMP_dom"/>
</dbReference>
<dbReference type="CDD" id="cd11386">
    <property type="entry name" value="MCP_signal"/>
    <property type="match status" value="1"/>
</dbReference>
<proteinExistence type="inferred from homology"/>
<feature type="domain" description="Methyl-accepting transducer" evidence="6">
    <location>
        <begin position="462"/>
        <end position="691"/>
    </location>
</feature>
<dbReference type="GO" id="GO:0006935">
    <property type="term" value="P:chemotaxis"/>
    <property type="evidence" value="ECO:0007669"/>
    <property type="project" value="UniProtKB-KW"/>
</dbReference>
<dbReference type="PANTHER" id="PTHR43531:SF11">
    <property type="entry name" value="METHYL-ACCEPTING CHEMOTAXIS PROTEIN 3"/>
    <property type="match status" value="1"/>
</dbReference>
<protein>
    <submittedName>
        <fullName evidence="8">Methyl-accepting chemotaxis protein</fullName>
    </submittedName>
</protein>
<gene>
    <name evidence="8" type="ORF">ABFV83_03955</name>
</gene>
<feature type="region of interest" description="Disordered" evidence="4">
    <location>
        <begin position="710"/>
        <end position="733"/>
    </location>
</feature>
<dbReference type="Gene3D" id="6.10.340.10">
    <property type="match status" value="1"/>
</dbReference>
<comment type="similarity">
    <text evidence="2">Belongs to the methyl-accepting chemotaxis (MCP) protein family.</text>
</comment>
<dbReference type="AlphaFoldDB" id="A0AAU7PTS2"/>
<keyword evidence="5" id="KW-0812">Transmembrane</keyword>
<dbReference type="InterPro" id="IPR004089">
    <property type="entry name" value="MCPsignal_dom"/>
</dbReference>
<evidence type="ECO:0000313" key="8">
    <source>
        <dbReference type="EMBL" id="XBS54961.1"/>
    </source>
</evidence>
<evidence type="ECO:0000256" key="2">
    <source>
        <dbReference type="ARBA" id="ARBA00029447"/>
    </source>
</evidence>
<dbReference type="InterPro" id="IPR004090">
    <property type="entry name" value="Chemotax_Me-accpt_rcpt"/>
</dbReference>
<keyword evidence="3" id="KW-0807">Transducer</keyword>
<evidence type="ECO:0000256" key="5">
    <source>
        <dbReference type="SAM" id="Phobius"/>
    </source>
</evidence>
<evidence type="ECO:0000256" key="3">
    <source>
        <dbReference type="PROSITE-ProRule" id="PRU00284"/>
    </source>
</evidence>
<keyword evidence="1" id="KW-0145">Chemotaxis</keyword>
<dbReference type="Gene3D" id="1.10.287.950">
    <property type="entry name" value="Methyl-accepting chemotaxis protein"/>
    <property type="match status" value="1"/>
</dbReference>